<evidence type="ECO:0000313" key="2">
    <source>
        <dbReference type="Proteomes" id="UP000018144"/>
    </source>
</evidence>
<sequence>MQNHSLNSGRLSK</sequence>
<keyword evidence="2" id="KW-1185">Reference proteome</keyword>
<proteinExistence type="predicted"/>
<organism evidence="1 2">
    <name type="scientific">Pyronema omphalodes (strain CBS 100304)</name>
    <name type="common">Pyronema confluens</name>
    <dbReference type="NCBI Taxonomy" id="1076935"/>
    <lineage>
        <taxon>Eukaryota</taxon>
        <taxon>Fungi</taxon>
        <taxon>Dikarya</taxon>
        <taxon>Ascomycota</taxon>
        <taxon>Pezizomycotina</taxon>
        <taxon>Pezizomycetes</taxon>
        <taxon>Pezizales</taxon>
        <taxon>Pyronemataceae</taxon>
        <taxon>Pyronema</taxon>
    </lineage>
</organism>
<dbReference type="Proteomes" id="UP000018144">
    <property type="component" value="Unassembled WGS sequence"/>
</dbReference>
<gene>
    <name evidence="1" type="ORF">PCON_01362</name>
</gene>
<dbReference type="EMBL" id="HF936132">
    <property type="protein sequence ID" value="CCX33520.1"/>
    <property type="molecule type" value="Genomic_DNA"/>
</dbReference>
<evidence type="ECO:0000313" key="1">
    <source>
        <dbReference type="EMBL" id="CCX33520.1"/>
    </source>
</evidence>
<protein>
    <submittedName>
        <fullName evidence="1">Uncharacterized protein</fullName>
    </submittedName>
</protein>
<reference evidence="1 2" key="1">
    <citation type="journal article" date="2013" name="PLoS Genet.">
        <title>The genome and development-dependent transcriptomes of Pyronema confluens: a window into fungal evolution.</title>
        <authorList>
            <person name="Traeger S."/>
            <person name="Altegoer F."/>
            <person name="Freitag M."/>
            <person name="Gabaldon T."/>
            <person name="Kempken F."/>
            <person name="Kumar A."/>
            <person name="Marcet-Houben M."/>
            <person name="Poggeler S."/>
            <person name="Stajich J.E."/>
            <person name="Nowrousian M."/>
        </authorList>
    </citation>
    <scope>NUCLEOTIDE SEQUENCE [LARGE SCALE GENOMIC DNA]</scope>
    <source>
        <strain evidence="2">CBS 100304</strain>
        <tissue evidence="1">Vegetative mycelium</tissue>
    </source>
</reference>
<accession>U4LUA1</accession>
<name>U4LUA1_PYROM</name>